<keyword evidence="5" id="KW-0560">Oxidoreductase</keyword>
<dbReference type="Pfam" id="PF13855">
    <property type="entry name" value="LRR_8"/>
    <property type="match status" value="1"/>
</dbReference>
<name>A0A423UB44_PENVA</name>
<evidence type="ECO:0000256" key="3">
    <source>
        <dbReference type="SAM" id="MobiDB-lite"/>
    </source>
</evidence>
<keyword evidence="5" id="KW-0503">Monooxygenase</keyword>
<dbReference type="Gene3D" id="3.80.10.10">
    <property type="entry name" value="Ribonuclease Inhibitor"/>
    <property type="match status" value="3"/>
</dbReference>
<feature type="region of interest" description="Disordered" evidence="3">
    <location>
        <begin position="1"/>
        <end position="21"/>
    </location>
</feature>
<dbReference type="STRING" id="6689.A0A423UB44"/>
<organism evidence="5 6">
    <name type="scientific">Penaeus vannamei</name>
    <name type="common">Whiteleg shrimp</name>
    <name type="synonym">Litopenaeus vannamei</name>
    <dbReference type="NCBI Taxonomy" id="6689"/>
    <lineage>
        <taxon>Eukaryota</taxon>
        <taxon>Metazoa</taxon>
        <taxon>Ecdysozoa</taxon>
        <taxon>Arthropoda</taxon>
        <taxon>Crustacea</taxon>
        <taxon>Multicrustacea</taxon>
        <taxon>Malacostraca</taxon>
        <taxon>Eumalacostraca</taxon>
        <taxon>Eucarida</taxon>
        <taxon>Decapoda</taxon>
        <taxon>Dendrobranchiata</taxon>
        <taxon>Penaeoidea</taxon>
        <taxon>Penaeidae</taxon>
        <taxon>Penaeus</taxon>
    </lineage>
</organism>
<reference evidence="5 6" key="1">
    <citation type="submission" date="2018-04" db="EMBL/GenBank/DDBJ databases">
        <authorList>
            <person name="Zhang X."/>
            <person name="Yuan J."/>
            <person name="Li F."/>
            <person name="Xiang J."/>
        </authorList>
    </citation>
    <scope>NUCLEOTIDE SEQUENCE [LARGE SCALE GENOMIC DNA]</scope>
    <source>
        <tissue evidence="5">Muscle</tissue>
    </source>
</reference>
<keyword evidence="2" id="KW-0677">Repeat</keyword>
<dbReference type="InterPro" id="IPR001611">
    <property type="entry name" value="Leu-rich_rpt"/>
</dbReference>
<dbReference type="PANTHER" id="PTHR24366">
    <property type="entry name" value="IG(IMMUNOGLOBULIN) AND LRR(LEUCINE RICH REPEAT) DOMAINS"/>
    <property type="match status" value="1"/>
</dbReference>
<comment type="caution">
    <text evidence="5">The sequence shown here is derived from an EMBL/GenBank/DDBJ whole genome shotgun (WGS) entry which is preliminary data.</text>
</comment>
<dbReference type="PANTHER" id="PTHR24366:SF96">
    <property type="entry name" value="LEUCINE RICH REPEAT CONTAINING 53"/>
    <property type="match status" value="1"/>
</dbReference>
<evidence type="ECO:0000313" key="5">
    <source>
        <dbReference type="EMBL" id="ROT85893.1"/>
    </source>
</evidence>
<dbReference type="OrthoDB" id="676979at2759"/>
<feature type="chain" id="PRO_5019333323" evidence="4">
    <location>
        <begin position="43"/>
        <end position="371"/>
    </location>
</feature>
<dbReference type="Proteomes" id="UP000283509">
    <property type="component" value="Unassembled WGS sequence"/>
</dbReference>
<gene>
    <name evidence="5" type="ORF">C7M84_004448</name>
</gene>
<dbReference type="SMART" id="SM00369">
    <property type="entry name" value="LRR_TYP"/>
    <property type="match status" value="4"/>
</dbReference>
<dbReference type="InterPro" id="IPR003591">
    <property type="entry name" value="Leu-rich_rpt_typical-subtyp"/>
</dbReference>
<accession>A0A423UB44</accession>
<protein>
    <submittedName>
        <fullName evidence="5">Oplophorus-luciferin 2-monooxygenase non-catalytic subunit</fullName>
    </submittedName>
</protein>
<sequence length="371" mass="40175">MSLLDAPINTEHPESGPQCPEGKMAGLHRLLALLALALGTVAVSVAEEKAKDADLRSLPCPDPQDISPCVCTVDVQHNMDIDCSQVESEDQLARVFSSNIPFPKFNKLVIYRNPHLTVLRNGDLGPASFQIIEMTDGVLEEVQDGALSMSYSTATRIDLQRNRLSKFPFHEIPSFTALTTLWLSGNSLPEFPLITSDSLTNIGLNFNYFGEIPLNGFQGVKNVNIIDVDGNGITTIVPGTFTDLPHLRYLFLFSNRLSEIPAGAIEFNGNGFLFLDQNNISKIAVGAITGLGDGEVHLNENSLTVLEEDVFGAFLSAGATLEIDDNPLGCGCEIAWLVTNSAYMSLISPGASCYDGELLANLDPTIYEDFC</sequence>
<evidence type="ECO:0000256" key="1">
    <source>
        <dbReference type="ARBA" id="ARBA00022614"/>
    </source>
</evidence>
<evidence type="ECO:0000256" key="2">
    <source>
        <dbReference type="ARBA" id="ARBA00022737"/>
    </source>
</evidence>
<dbReference type="AlphaFoldDB" id="A0A423UB44"/>
<evidence type="ECO:0000256" key="4">
    <source>
        <dbReference type="SAM" id="SignalP"/>
    </source>
</evidence>
<keyword evidence="1" id="KW-0433">Leucine-rich repeat</keyword>
<feature type="signal peptide" evidence="4">
    <location>
        <begin position="1"/>
        <end position="42"/>
    </location>
</feature>
<evidence type="ECO:0000313" key="6">
    <source>
        <dbReference type="Proteomes" id="UP000283509"/>
    </source>
</evidence>
<dbReference type="SUPFAM" id="SSF52058">
    <property type="entry name" value="L domain-like"/>
    <property type="match status" value="1"/>
</dbReference>
<keyword evidence="4" id="KW-0732">Signal</keyword>
<dbReference type="InterPro" id="IPR032675">
    <property type="entry name" value="LRR_dom_sf"/>
</dbReference>
<proteinExistence type="predicted"/>
<dbReference type="GO" id="GO:0004497">
    <property type="term" value="F:monooxygenase activity"/>
    <property type="evidence" value="ECO:0007669"/>
    <property type="project" value="UniProtKB-KW"/>
</dbReference>
<keyword evidence="6" id="KW-1185">Reference proteome</keyword>
<reference evidence="5 6" key="2">
    <citation type="submission" date="2019-01" db="EMBL/GenBank/DDBJ databases">
        <title>The decoding of complex shrimp genome reveals the adaptation for benthos swimmer, frequently molting mechanism and breeding impact on genome.</title>
        <authorList>
            <person name="Sun Y."/>
            <person name="Gao Y."/>
            <person name="Yu Y."/>
        </authorList>
    </citation>
    <scope>NUCLEOTIDE SEQUENCE [LARGE SCALE GENOMIC DNA]</scope>
    <source>
        <tissue evidence="5">Muscle</tissue>
    </source>
</reference>
<dbReference type="EMBL" id="QCYY01000159">
    <property type="protein sequence ID" value="ROT85893.1"/>
    <property type="molecule type" value="Genomic_DNA"/>
</dbReference>